<evidence type="ECO:0008006" key="5">
    <source>
        <dbReference type="Google" id="ProtNLM"/>
    </source>
</evidence>
<evidence type="ECO:0000313" key="4">
    <source>
        <dbReference type="Proteomes" id="UP000239203"/>
    </source>
</evidence>
<gene>
    <name evidence="3" type="ORF">CLV40_104434</name>
</gene>
<feature type="region of interest" description="Disordered" evidence="1">
    <location>
        <begin position="209"/>
        <end position="228"/>
    </location>
</feature>
<evidence type="ECO:0000313" key="3">
    <source>
        <dbReference type="EMBL" id="PPK69181.1"/>
    </source>
</evidence>
<feature type="transmembrane region" description="Helical" evidence="2">
    <location>
        <begin position="234"/>
        <end position="255"/>
    </location>
</feature>
<keyword evidence="2" id="KW-1133">Transmembrane helix</keyword>
<name>A0A2S6GVL2_9PSEU</name>
<dbReference type="OrthoDB" id="3663113at2"/>
<evidence type="ECO:0000256" key="1">
    <source>
        <dbReference type="SAM" id="MobiDB-lite"/>
    </source>
</evidence>
<feature type="compositionally biased region" description="Pro residues" evidence="1">
    <location>
        <begin position="213"/>
        <end position="227"/>
    </location>
</feature>
<keyword evidence="2" id="KW-0812">Transmembrane</keyword>
<comment type="caution">
    <text evidence="3">The sequence shown here is derived from an EMBL/GenBank/DDBJ whole genome shotgun (WGS) entry which is preliminary data.</text>
</comment>
<reference evidence="3 4" key="1">
    <citation type="submission" date="2018-02" db="EMBL/GenBank/DDBJ databases">
        <title>Genomic Encyclopedia of Archaeal and Bacterial Type Strains, Phase II (KMG-II): from individual species to whole genera.</title>
        <authorList>
            <person name="Goeker M."/>
        </authorList>
    </citation>
    <scope>NUCLEOTIDE SEQUENCE [LARGE SCALE GENOMIC DNA]</scope>
    <source>
        <strain evidence="3 4">YU 961-1</strain>
    </source>
</reference>
<dbReference type="AlphaFoldDB" id="A0A2S6GVL2"/>
<organism evidence="3 4">
    <name type="scientific">Actinokineospora auranticolor</name>
    <dbReference type="NCBI Taxonomy" id="155976"/>
    <lineage>
        <taxon>Bacteria</taxon>
        <taxon>Bacillati</taxon>
        <taxon>Actinomycetota</taxon>
        <taxon>Actinomycetes</taxon>
        <taxon>Pseudonocardiales</taxon>
        <taxon>Pseudonocardiaceae</taxon>
        <taxon>Actinokineospora</taxon>
    </lineage>
</organism>
<proteinExistence type="predicted"/>
<sequence length="416" mass="42983">MRLVRVGEPTSGVGRDLRAALTSWGRGDAVAGGVALLGVRPPEFGSPVEAVVITPRGVLVVLGVDLPRPAVWLSAPLGEPWRADGAVPQVGDRAPGDGALAATAAVAAVVRRAQPRPLPVSTVVAVGPYVGRVDQPATDLERGVRILHPAPTPLLTVTRELTTHSRPCPVDELRRILHALHADLDLDDADLVAEGFPDGMSAAASAERTTILPPVPGAPPRPAPTPPPRRRLPIAIGVLVALLLVAGVALAVAAADGGPPIPHAPPAPAPQQGLVFTPRGEATQTDCATHTSGQLRTWLERNGCAELLRGRFEATENGRRAAVLVGVVRISGSASAVELRALADRPDTGAVVDQSAEGVAWPTTPPPTFDAAARASDQEGNSVKLVQAVWLDQPSRPDDPALLAIADRALRLSLAG</sequence>
<dbReference type="RefSeq" id="WP_104478692.1">
    <property type="nucleotide sequence ID" value="NZ_CP154825.1"/>
</dbReference>
<dbReference type="EMBL" id="PTIX01000004">
    <property type="protein sequence ID" value="PPK69181.1"/>
    <property type="molecule type" value="Genomic_DNA"/>
</dbReference>
<keyword evidence="4" id="KW-1185">Reference proteome</keyword>
<accession>A0A2S6GVL2</accession>
<evidence type="ECO:0000256" key="2">
    <source>
        <dbReference type="SAM" id="Phobius"/>
    </source>
</evidence>
<dbReference type="Proteomes" id="UP000239203">
    <property type="component" value="Unassembled WGS sequence"/>
</dbReference>
<keyword evidence="2" id="KW-0472">Membrane</keyword>
<protein>
    <recommendedName>
        <fullName evidence="5">NERD domain-containing protein</fullName>
    </recommendedName>
</protein>